<evidence type="ECO:0000256" key="6">
    <source>
        <dbReference type="SAM" id="Coils"/>
    </source>
</evidence>
<protein>
    <submittedName>
        <fullName evidence="8">Tubulin polyglutamylase ttll6-like isoform X1</fullName>
    </submittedName>
</protein>
<keyword evidence="5" id="KW-0067">ATP-binding</keyword>
<evidence type="ECO:0000256" key="1">
    <source>
        <dbReference type="ARBA" id="ARBA00006820"/>
    </source>
</evidence>
<accession>A0A3M7R7D1</accession>
<keyword evidence="3" id="KW-0493">Microtubule</keyword>
<feature type="coiled-coil region" evidence="6">
    <location>
        <begin position="450"/>
        <end position="481"/>
    </location>
</feature>
<evidence type="ECO:0000256" key="2">
    <source>
        <dbReference type="ARBA" id="ARBA00022598"/>
    </source>
</evidence>
<feature type="compositionally biased region" description="Basic and acidic residues" evidence="7">
    <location>
        <begin position="523"/>
        <end position="537"/>
    </location>
</feature>
<evidence type="ECO:0000256" key="4">
    <source>
        <dbReference type="ARBA" id="ARBA00022741"/>
    </source>
</evidence>
<feature type="region of interest" description="Disordered" evidence="7">
    <location>
        <begin position="804"/>
        <end position="827"/>
    </location>
</feature>
<evidence type="ECO:0000256" key="5">
    <source>
        <dbReference type="ARBA" id="ARBA00022840"/>
    </source>
</evidence>
<dbReference type="SUPFAM" id="SSF56059">
    <property type="entry name" value="Glutathione synthetase ATP-binding domain-like"/>
    <property type="match status" value="1"/>
</dbReference>
<comment type="similarity">
    <text evidence="1">Belongs to the tubulin--tyrosine ligase family.</text>
</comment>
<dbReference type="GO" id="GO:0070740">
    <property type="term" value="F:tubulin-glutamic acid ligase activity"/>
    <property type="evidence" value="ECO:0007669"/>
    <property type="project" value="TreeGrafter"/>
</dbReference>
<organism evidence="8 9">
    <name type="scientific">Brachionus plicatilis</name>
    <name type="common">Marine rotifer</name>
    <name type="synonym">Brachionus muelleri</name>
    <dbReference type="NCBI Taxonomy" id="10195"/>
    <lineage>
        <taxon>Eukaryota</taxon>
        <taxon>Metazoa</taxon>
        <taxon>Spiralia</taxon>
        <taxon>Gnathifera</taxon>
        <taxon>Rotifera</taxon>
        <taxon>Eurotatoria</taxon>
        <taxon>Monogononta</taxon>
        <taxon>Pseudotrocha</taxon>
        <taxon>Ploima</taxon>
        <taxon>Brachionidae</taxon>
        <taxon>Brachionus</taxon>
    </lineage>
</organism>
<feature type="compositionally biased region" description="Acidic residues" evidence="7">
    <location>
        <begin position="51"/>
        <end position="64"/>
    </location>
</feature>
<feature type="compositionally biased region" description="Low complexity" evidence="7">
    <location>
        <begin position="578"/>
        <end position="594"/>
    </location>
</feature>
<dbReference type="GO" id="GO:0000226">
    <property type="term" value="P:microtubule cytoskeleton organization"/>
    <property type="evidence" value="ECO:0007669"/>
    <property type="project" value="TreeGrafter"/>
</dbReference>
<sequence length="960" mass="111466">MSEEEDDYSSDESSVAEDFSKSKGPAILTLEDNDDDSNEFHRPDLMFQVNGEDDDDDIAQDEDSSEYRNRSNKSFNKTSSTMSRNDSEDLKKKKKKKKNIGICLTATKYECVRRVGRKLGFKEVEENEDWSLYWTDTSISIDRVNQMKKWQKINHFPGMSEICRKDLLTRNMNRMAKLYPKEYGFYPKGWCLPADYADFINYARTKKNKTYISKPDSGCQGRGIFITKNPNRDIKPGDNYVVQVYVSRPFTVDGFKFDLRVYVAVTSCDPFRIFVYKEGLARFTTQQYEEPTMNNCKDVFMHLTNYAIQKKSDEFVRDEESGTKRRISTINRWLKNNGYDVDKLWNDIDDVIIKVLLSAHAVLKHNYRTCFANHYKGSACFEILGYDILVDKKLKPYVLEVNHSPSFTTDSKLDREIKDALIYDTIMLMNIGSLDKKKCIEEERKRVRERLFLKQGKKETKEELDEVQQEWLKQIEKWEDKHIGNFRRVYPGPGSEKYDKFYNTTGTLFSETAASRARLEQAKQQMEEISRKNEKFMVNRNRVQNREVRGESPSRKASNQSYQKTSTIQSKLITQQKNQISRNSSSNVVSNNSDINRKYERSNSISKGSNTSLHTLNSHYEDTSIKKVSKSANFELSRTVVVTSIDLKNFESINLVHSFSEPKFTTRFPIKKSKSLFQRNPSLTGLMSKQQLLLPPSLASPMDTWKPIEINDLDEMERLQCLKQRENLLKSMGIIDLVNKILSGTAGTMAAIPPSFYPNNHVQDDTINSRFAPQGNKLEIRTKNYNPFENQSLFAEKYINNQRKSKGNSGISSQNRTKYATQPVTSDNNSTIGNYRYQLSVLNGENDHMVYPRINNGLNGSKLNGRNEILSKNDSNPTMTINNMQNQFNNFRSFRIREIKRKIFAFMLNQSKKTCQNPLIHYIQTSLFVHSFTCIETKLNCLAYIYFHINKQKLLCQINN</sequence>
<dbReference type="Pfam" id="PF03133">
    <property type="entry name" value="TTL"/>
    <property type="match status" value="1"/>
</dbReference>
<dbReference type="PROSITE" id="PS51221">
    <property type="entry name" value="TTL"/>
    <property type="match status" value="1"/>
</dbReference>
<dbReference type="Gene3D" id="3.30.470.20">
    <property type="entry name" value="ATP-grasp fold, B domain"/>
    <property type="match status" value="1"/>
</dbReference>
<dbReference type="EMBL" id="REGN01004092">
    <property type="protein sequence ID" value="RNA19158.1"/>
    <property type="molecule type" value="Genomic_DNA"/>
</dbReference>
<feature type="compositionally biased region" description="Polar residues" evidence="7">
    <location>
        <begin position="602"/>
        <end position="612"/>
    </location>
</feature>
<dbReference type="GO" id="GO:0005524">
    <property type="term" value="F:ATP binding"/>
    <property type="evidence" value="ECO:0007669"/>
    <property type="project" value="UniProtKB-KW"/>
</dbReference>
<keyword evidence="2" id="KW-0436">Ligase</keyword>
<dbReference type="PANTHER" id="PTHR12241:SF161">
    <property type="entry name" value="TUBULIN POLYGLUTAMYLASE TTLL6"/>
    <property type="match status" value="1"/>
</dbReference>
<feature type="compositionally biased region" description="Basic and acidic residues" evidence="7">
    <location>
        <begin position="544"/>
        <end position="554"/>
    </location>
</feature>
<dbReference type="PANTHER" id="PTHR12241">
    <property type="entry name" value="TUBULIN POLYGLUTAMYLASE"/>
    <property type="match status" value="1"/>
</dbReference>
<dbReference type="InterPro" id="IPR004344">
    <property type="entry name" value="TTL/TTLL_fam"/>
</dbReference>
<feature type="region of interest" description="Disordered" evidence="7">
    <location>
        <begin position="1"/>
        <end position="93"/>
    </location>
</feature>
<comment type="caution">
    <text evidence="8">The sequence shown here is derived from an EMBL/GenBank/DDBJ whole genome shotgun (WGS) entry which is preliminary data.</text>
</comment>
<proteinExistence type="inferred from homology"/>
<feature type="compositionally biased region" description="Acidic residues" evidence="7">
    <location>
        <begin position="1"/>
        <end position="10"/>
    </location>
</feature>
<keyword evidence="9" id="KW-1185">Reference proteome</keyword>
<name>A0A3M7R7D1_BRAPC</name>
<evidence type="ECO:0000256" key="7">
    <source>
        <dbReference type="SAM" id="MobiDB-lite"/>
    </source>
</evidence>
<evidence type="ECO:0000256" key="3">
    <source>
        <dbReference type="ARBA" id="ARBA00022701"/>
    </source>
</evidence>
<dbReference type="Proteomes" id="UP000276133">
    <property type="component" value="Unassembled WGS sequence"/>
</dbReference>
<dbReference type="GO" id="GO:0036064">
    <property type="term" value="C:ciliary basal body"/>
    <property type="evidence" value="ECO:0007669"/>
    <property type="project" value="TreeGrafter"/>
</dbReference>
<keyword evidence="6" id="KW-0175">Coiled coil</keyword>
<gene>
    <name evidence="8" type="ORF">BpHYR1_020394</name>
</gene>
<dbReference type="AlphaFoldDB" id="A0A3M7R7D1"/>
<dbReference type="FunFam" id="3.30.470.20:FF:000009">
    <property type="entry name" value="tubulin polyglutamylase TTLL5 isoform X1"/>
    <property type="match status" value="1"/>
</dbReference>
<reference evidence="8 9" key="1">
    <citation type="journal article" date="2018" name="Sci. Rep.">
        <title>Genomic signatures of local adaptation to the degree of environmental predictability in rotifers.</title>
        <authorList>
            <person name="Franch-Gras L."/>
            <person name="Hahn C."/>
            <person name="Garcia-Roger E.M."/>
            <person name="Carmona M.J."/>
            <person name="Serra M."/>
            <person name="Gomez A."/>
        </authorList>
    </citation>
    <scope>NUCLEOTIDE SEQUENCE [LARGE SCALE GENOMIC DNA]</scope>
    <source>
        <strain evidence="8">HYR1</strain>
    </source>
</reference>
<dbReference type="GO" id="GO:0015631">
    <property type="term" value="F:tubulin binding"/>
    <property type="evidence" value="ECO:0007669"/>
    <property type="project" value="TreeGrafter"/>
</dbReference>
<dbReference type="GO" id="GO:0005874">
    <property type="term" value="C:microtubule"/>
    <property type="evidence" value="ECO:0007669"/>
    <property type="project" value="UniProtKB-KW"/>
</dbReference>
<feature type="compositionally biased region" description="Polar residues" evidence="7">
    <location>
        <begin position="555"/>
        <end position="577"/>
    </location>
</feature>
<evidence type="ECO:0000313" key="9">
    <source>
        <dbReference type="Proteomes" id="UP000276133"/>
    </source>
</evidence>
<feature type="region of interest" description="Disordered" evidence="7">
    <location>
        <begin position="523"/>
        <end position="612"/>
    </location>
</feature>
<dbReference type="STRING" id="10195.A0A3M7R7D1"/>
<dbReference type="OrthoDB" id="202825at2759"/>
<evidence type="ECO:0000313" key="8">
    <source>
        <dbReference type="EMBL" id="RNA19158.1"/>
    </source>
</evidence>
<keyword evidence="4" id="KW-0547">Nucleotide-binding</keyword>
<feature type="compositionally biased region" description="Polar residues" evidence="7">
    <location>
        <begin position="72"/>
        <end position="84"/>
    </location>
</feature>